<feature type="domain" description="Aminoglycoside phosphotransferase" evidence="2">
    <location>
        <begin position="48"/>
        <end position="285"/>
    </location>
</feature>
<comment type="caution">
    <text evidence="3">The sequence shown here is derived from an EMBL/GenBank/DDBJ whole genome shotgun (WGS) entry which is preliminary data.</text>
</comment>
<dbReference type="PANTHER" id="PTHR47829">
    <property type="entry name" value="HYDROLASE, PUTATIVE (AFU_ORTHOLOGUE AFUA_1G12880)-RELATED"/>
    <property type="match status" value="1"/>
</dbReference>
<dbReference type="Gene3D" id="3.90.1200.10">
    <property type="match status" value="1"/>
</dbReference>
<dbReference type="InterPro" id="IPR002575">
    <property type="entry name" value="Aminoglycoside_PTrfase"/>
</dbReference>
<dbReference type="Proteomes" id="UP001652504">
    <property type="component" value="Unassembled WGS sequence"/>
</dbReference>
<name>A0ABT3A8H7_9ALTE</name>
<evidence type="ECO:0000313" key="4">
    <source>
        <dbReference type="Proteomes" id="UP001652504"/>
    </source>
</evidence>
<organism evidence="3 4">
    <name type="scientific">Fluctibacter corallii</name>
    <dbReference type="NCBI Taxonomy" id="2984329"/>
    <lineage>
        <taxon>Bacteria</taxon>
        <taxon>Pseudomonadati</taxon>
        <taxon>Pseudomonadota</taxon>
        <taxon>Gammaproteobacteria</taxon>
        <taxon>Alteromonadales</taxon>
        <taxon>Alteromonadaceae</taxon>
        <taxon>Fluctibacter</taxon>
    </lineage>
</organism>
<evidence type="ECO:0000256" key="1">
    <source>
        <dbReference type="SAM" id="MobiDB-lite"/>
    </source>
</evidence>
<dbReference type="InterPro" id="IPR011009">
    <property type="entry name" value="Kinase-like_dom_sf"/>
</dbReference>
<sequence length="365" mass="41903">MTAEHTLPSPSNSFADKAGQVREGETLDIKALSQWLSDHVPELSGQPEITQYSGGASNWTYCLTFPEAASTSVILRRAPAGTKAKGAHDMGREYRLQQALKPAYPLVPDMIAHCDDTSIIGSEFYLMEKLNGIIPRKNLPRGLVLSEQQVRLLCLNAIDSLIHLHSVDIEQANLTHLGKGEGYIERQINGWTKRYTQARTWNVPKAHKVINWLENNLPDRERICLTHNDFRFDNLVLSPDDPIQIIGVLDWELATLGDPLMDLGNSLAYWVEAQDDFMAKSTRRQPTHLNGMLRRDEVIDYYLERTGLDSVDFTFYQVYGLFRLAGIVQQIYYRYHHGQTRNPAFKHIWLYVHYLLYRCNKLMKR</sequence>
<dbReference type="Pfam" id="PF01636">
    <property type="entry name" value="APH"/>
    <property type="match status" value="1"/>
</dbReference>
<gene>
    <name evidence="3" type="ORF">OE749_09720</name>
</gene>
<feature type="region of interest" description="Disordered" evidence="1">
    <location>
        <begin position="1"/>
        <end position="20"/>
    </location>
</feature>
<accession>A0ABT3A8H7</accession>
<proteinExistence type="predicted"/>
<dbReference type="SUPFAM" id="SSF56112">
    <property type="entry name" value="Protein kinase-like (PK-like)"/>
    <property type="match status" value="1"/>
</dbReference>
<dbReference type="InterPro" id="IPR052898">
    <property type="entry name" value="ACAD10-like"/>
</dbReference>
<evidence type="ECO:0000259" key="2">
    <source>
        <dbReference type="Pfam" id="PF01636"/>
    </source>
</evidence>
<dbReference type="Gene3D" id="3.30.200.20">
    <property type="entry name" value="Phosphorylase Kinase, domain 1"/>
    <property type="match status" value="1"/>
</dbReference>
<dbReference type="InterPro" id="IPR041726">
    <property type="entry name" value="ACAD10_11_N"/>
</dbReference>
<evidence type="ECO:0000313" key="3">
    <source>
        <dbReference type="EMBL" id="MCV2884973.1"/>
    </source>
</evidence>
<reference evidence="3 4" key="1">
    <citation type="submission" date="2022-10" db="EMBL/GenBank/DDBJ databases">
        <title>Aestuariibacter sp. AA17 isolated from Montipora capitata coral fragment.</title>
        <authorList>
            <person name="Emsley S.A."/>
            <person name="Pfannmuller K.M."/>
            <person name="Loughran R.M."/>
            <person name="Shlafstein M."/>
            <person name="Papke E."/>
            <person name="Saw J.H."/>
            <person name="Ushijima B."/>
            <person name="Videau P."/>
        </authorList>
    </citation>
    <scope>NUCLEOTIDE SEQUENCE [LARGE SCALE GENOMIC DNA]</scope>
    <source>
        <strain evidence="3 4">AA17</strain>
    </source>
</reference>
<protein>
    <submittedName>
        <fullName evidence="3">Phosphotransferase family protein</fullName>
    </submittedName>
</protein>
<dbReference type="CDD" id="cd05154">
    <property type="entry name" value="ACAD10_11_N-like"/>
    <property type="match status" value="1"/>
</dbReference>
<keyword evidence="4" id="KW-1185">Reference proteome</keyword>
<dbReference type="RefSeq" id="WP_263712252.1">
    <property type="nucleotide sequence ID" value="NZ_JAOWKX010000004.1"/>
</dbReference>
<dbReference type="EMBL" id="JAOWKX010000004">
    <property type="protein sequence ID" value="MCV2884973.1"/>
    <property type="molecule type" value="Genomic_DNA"/>
</dbReference>
<dbReference type="PANTHER" id="PTHR47829:SF1">
    <property type="entry name" value="HAD FAMILY PHOSPHATASE"/>
    <property type="match status" value="1"/>
</dbReference>